<dbReference type="InterPro" id="IPR029470">
    <property type="entry name" value="PDDEXK_4"/>
</dbReference>
<dbReference type="Pfam" id="PF14281">
    <property type="entry name" value="PDDEXK_4"/>
    <property type="match status" value="1"/>
</dbReference>
<dbReference type="AlphaFoldDB" id="A0A948T9E2"/>
<dbReference type="EMBL" id="JAHLFW010000004">
    <property type="protein sequence ID" value="MBU3836826.1"/>
    <property type="molecule type" value="Genomic_DNA"/>
</dbReference>
<name>A0A948T9E2_9BACT</name>
<comment type="caution">
    <text evidence="1">The sequence shown here is derived from an EMBL/GenBank/DDBJ whole genome shotgun (WGS) entry which is preliminary data.</text>
</comment>
<proteinExistence type="predicted"/>
<evidence type="ECO:0000313" key="1">
    <source>
        <dbReference type="EMBL" id="MBU3836826.1"/>
    </source>
</evidence>
<accession>A0A948T9E2</accession>
<evidence type="ECO:0000313" key="2">
    <source>
        <dbReference type="Proteomes" id="UP000783796"/>
    </source>
</evidence>
<gene>
    <name evidence="1" type="ORF">H9777_00560</name>
</gene>
<dbReference type="Proteomes" id="UP000783796">
    <property type="component" value="Unassembled WGS sequence"/>
</dbReference>
<organism evidence="1 2">
    <name type="scientific">Candidatus Phocaeicola faecigallinarum</name>
    <dbReference type="NCBI Taxonomy" id="2838732"/>
    <lineage>
        <taxon>Bacteria</taxon>
        <taxon>Pseudomonadati</taxon>
        <taxon>Bacteroidota</taxon>
        <taxon>Bacteroidia</taxon>
        <taxon>Bacteroidales</taxon>
        <taxon>Bacteroidaceae</taxon>
        <taxon>Phocaeicola</taxon>
    </lineage>
</organism>
<reference evidence="1" key="2">
    <citation type="submission" date="2021-04" db="EMBL/GenBank/DDBJ databases">
        <authorList>
            <person name="Gilroy R."/>
        </authorList>
    </citation>
    <scope>NUCLEOTIDE SEQUENCE</scope>
    <source>
        <strain evidence="1">G4-2901</strain>
    </source>
</reference>
<protein>
    <submittedName>
        <fullName evidence="1">PD-(D/E)XK nuclease family protein</fullName>
    </submittedName>
</protein>
<sequence>MEKTIQILLGKIGELQKKQIFRQTEVSKRGENFNVFNVLGLWSEEVRLHSAMLAELLNPEGSHGCGDAFLAAFLREVLYNDEKIHDLSKAIITTEYNIGCISEDGMSGGRIDILIEMPNESRLPTLIIENKIYAGDQANQLRRYYNWGLGHFYSPDKFKILYLTLDGSNPSSDSIGKGKNFNYETISYANNIRMWLKKCASIAYNKPKVRETIIQYNHLLDQITTSNMEDKNLLVEEIASNNDYLKNAVLLCSLQNEIIKKAIMGPIRQALENIQKIAQDRISPLTVEFEYSSFNENGGKLDWGFNYIIKEADKIVRLAYVFEAGLKTIYYGIPNQGTSHDFLVKQPVFRNKNEIWVLGWELMPDKYQNWNGGNLYNILEELTSGAFESSEFYKTIINSIEKTSELFNI</sequence>
<reference evidence="1" key="1">
    <citation type="journal article" date="2021" name="PeerJ">
        <title>Extensive microbial diversity within the chicken gut microbiome revealed by metagenomics and culture.</title>
        <authorList>
            <person name="Gilroy R."/>
            <person name="Ravi A."/>
            <person name="Getino M."/>
            <person name="Pursley I."/>
            <person name="Horton D.L."/>
            <person name="Alikhan N.F."/>
            <person name="Baker D."/>
            <person name="Gharbi K."/>
            <person name="Hall N."/>
            <person name="Watson M."/>
            <person name="Adriaenssens E.M."/>
            <person name="Foster-Nyarko E."/>
            <person name="Jarju S."/>
            <person name="Secka A."/>
            <person name="Antonio M."/>
            <person name="Oren A."/>
            <person name="Chaudhuri R.R."/>
            <person name="La Ragione R."/>
            <person name="Hildebrand F."/>
            <person name="Pallen M.J."/>
        </authorList>
    </citation>
    <scope>NUCLEOTIDE SEQUENCE</scope>
    <source>
        <strain evidence="1">G4-2901</strain>
    </source>
</reference>